<name>A0A2T3Z1H5_TRIA4</name>
<gene>
    <name evidence="1" type="ORF">M441DRAFT_49043</name>
</gene>
<dbReference type="STRING" id="1042311.A0A2T3Z1H5"/>
<evidence type="ECO:0000313" key="1">
    <source>
        <dbReference type="EMBL" id="PTB38652.1"/>
    </source>
</evidence>
<protein>
    <submittedName>
        <fullName evidence="1">Uncharacterized protein</fullName>
    </submittedName>
</protein>
<dbReference type="OrthoDB" id="5087969at2759"/>
<dbReference type="EMBL" id="KZ679265">
    <property type="protein sequence ID" value="PTB38652.1"/>
    <property type="molecule type" value="Genomic_DNA"/>
</dbReference>
<organism evidence="1 2">
    <name type="scientific">Trichoderma asperellum (strain ATCC 204424 / CBS 433.97 / NBRC 101777)</name>
    <dbReference type="NCBI Taxonomy" id="1042311"/>
    <lineage>
        <taxon>Eukaryota</taxon>
        <taxon>Fungi</taxon>
        <taxon>Dikarya</taxon>
        <taxon>Ascomycota</taxon>
        <taxon>Pezizomycotina</taxon>
        <taxon>Sordariomycetes</taxon>
        <taxon>Hypocreomycetidae</taxon>
        <taxon>Hypocreales</taxon>
        <taxon>Hypocreaceae</taxon>
        <taxon>Trichoderma</taxon>
    </lineage>
</organism>
<evidence type="ECO:0000313" key="2">
    <source>
        <dbReference type="Proteomes" id="UP000240493"/>
    </source>
</evidence>
<sequence length="269" mass="29446">MPLDSMAAVILLLSYYDYSITSTLKLSTGFYRELSSTYGINSTWVKFGTVEHRANSCAGPGRTCVRSDVKIIGIPQKADDVDVPNPKDVISKAMPNIQALQNTIFSRMTDLAVSAWYEPTDDILQVVSMPVFMIQQAINSMANAKSLGQQQEKRDRINLILEILGVVFIFVPFLDDITPELEVFDGIFSTVAAAGNVVLTIQAIIADPTSAPMQLLGLLTAGGTRDEGDSTKMASTRRGISEDDLGKIGSFYKEADDDFQDVIRQSCRL</sequence>
<keyword evidence="2" id="KW-1185">Reference proteome</keyword>
<dbReference type="AlphaFoldDB" id="A0A2T3Z1H5"/>
<dbReference type="Proteomes" id="UP000240493">
    <property type="component" value="Unassembled WGS sequence"/>
</dbReference>
<proteinExistence type="predicted"/>
<accession>A0A2T3Z1H5</accession>
<reference evidence="1 2" key="1">
    <citation type="submission" date="2016-07" db="EMBL/GenBank/DDBJ databases">
        <title>Multiple horizontal gene transfer events from other fungi enriched the ability of initially mycotrophic Trichoderma (Ascomycota) to feed on dead plant biomass.</title>
        <authorList>
            <consortium name="DOE Joint Genome Institute"/>
            <person name="Aerts A."/>
            <person name="Atanasova L."/>
            <person name="Chenthamara K."/>
            <person name="Zhang J."/>
            <person name="Grujic M."/>
            <person name="Henrissat B."/>
            <person name="Kuo A."/>
            <person name="Salamov A."/>
            <person name="Lipzen A."/>
            <person name="Labutti K."/>
            <person name="Barry K."/>
            <person name="Miao Y."/>
            <person name="Rahimi M.J."/>
            <person name="Shen Q."/>
            <person name="Grigoriev I.V."/>
            <person name="Kubicek C.P."/>
            <person name="Druzhinina I.S."/>
        </authorList>
    </citation>
    <scope>NUCLEOTIDE SEQUENCE [LARGE SCALE GENOMIC DNA]</scope>
    <source>
        <strain evidence="1 2">CBS 433.97</strain>
    </source>
</reference>